<dbReference type="InterPro" id="IPR041645">
    <property type="entry name" value="ADAMTS_CR_2"/>
</dbReference>
<evidence type="ECO:0000259" key="9">
    <source>
        <dbReference type="PROSITE" id="PS50215"/>
    </source>
</evidence>
<keyword evidence="11" id="KW-1185">Reference proteome</keyword>
<dbReference type="EMBL" id="NNAY01001198">
    <property type="protein sequence ID" value="OXU24770.1"/>
    <property type="molecule type" value="Genomic_DNA"/>
</dbReference>
<name>A0A232F2Q4_9HYME</name>
<keyword evidence="4 8" id="KW-0862">Zinc</keyword>
<keyword evidence="6" id="KW-1015">Disulfide bond</keyword>
<keyword evidence="1" id="KW-0645">Protease</keyword>
<proteinExistence type="predicted"/>
<evidence type="ECO:0000256" key="2">
    <source>
        <dbReference type="ARBA" id="ARBA00022723"/>
    </source>
</evidence>
<dbReference type="GO" id="GO:0006509">
    <property type="term" value="P:membrane protein ectodomain proteolysis"/>
    <property type="evidence" value="ECO:0007669"/>
    <property type="project" value="TreeGrafter"/>
</dbReference>
<feature type="binding site" evidence="8">
    <location>
        <position position="348"/>
    </location>
    <ligand>
        <name>Zn(2+)</name>
        <dbReference type="ChEBI" id="CHEBI:29105"/>
        <note>catalytic</note>
    </ligand>
</feature>
<dbReference type="Proteomes" id="UP000215335">
    <property type="component" value="Unassembled WGS sequence"/>
</dbReference>
<evidence type="ECO:0000256" key="1">
    <source>
        <dbReference type="ARBA" id="ARBA00022670"/>
    </source>
</evidence>
<organism evidence="10 11">
    <name type="scientific">Trichomalopsis sarcophagae</name>
    <dbReference type="NCBI Taxonomy" id="543379"/>
    <lineage>
        <taxon>Eukaryota</taxon>
        <taxon>Metazoa</taxon>
        <taxon>Ecdysozoa</taxon>
        <taxon>Arthropoda</taxon>
        <taxon>Hexapoda</taxon>
        <taxon>Insecta</taxon>
        <taxon>Pterygota</taxon>
        <taxon>Neoptera</taxon>
        <taxon>Endopterygota</taxon>
        <taxon>Hymenoptera</taxon>
        <taxon>Apocrita</taxon>
        <taxon>Proctotrupomorpha</taxon>
        <taxon>Chalcidoidea</taxon>
        <taxon>Pteromalidae</taxon>
        <taxon>Pteromalinae</taxon>
        <taxon>Trichomalopsis</taxon>
    </lineage>
</organism>
<dbReference type="AlphaFoldDB" id="A0A232F2Q4"/>
<dbReference type="PROSITE" id="PS50215">
    <property type="entry name" value="ADAM_MEPRO"/>
    <property type="match status" value="1"/>
</dbReference>
<dbReference type="STRING" id="543379.A0A232F2Q4"/>
<dbReference type="InterPro" id="IPR001590">
    <property type="entry name" value="Peptidase_M12B"/>
</dbReference>
<evidence type="ECO:0000313" key="10">
    <source>
        <dbReference type="EMBL" id="OXU24770.1"/>
    </source>
</evidence>
<dbReference type="PANTHER" id="PTHR11905:SF249">
    <property type="entry name" value="SOL NARAE, ISOFORM C"/>
    <property type="match status" value="1"/>
</dbReference>
<gene>
    <name evidence="10" type="ORF">TSAR_012503</name>
</gene>
<keyword evidence="5" id="KW-0482">Metalloprotease</keyword>
<feature type="binding site" evidence="8">
    <location>
        <position position="352"/>
    </location>
    <ligand>
        <name>Zn(2+)</name>
        <dbReference type="ChEBI" id="CHEBI:29105"/>
        <note>catalytic</note>
    </ligand>
</feature>
<keyword evidence="3" id="KW-0378">Hydrolase</keyword>
<evidence type="ECO:0000256" key="4">
    <source>
        <dbReference type="ARBA" id="ARBA00022833"/>
    </source>
</evidence>
<feature type="active site" evidence="8">
    <location>
        <position position="349"/>
    </location>
</feature>
<dbReference type="GO" id="GO:0004222">
    <property type="term" value="F:metalloendopeptidase activity"/>
    <property type="evidence" value="ECO:0007669"/>
    <property type="project" value="InterPro"/>
</dbReference>
<evidence type="ECO:0000313" key="11">
    <source>
        <dbReference type="Proteomes" id="UP000215335"/>
    </source>
</evidence>
<dbReference type="OrthoDB" id="7695528at2759"/>
<evidence type="ECO:0000256" key="5">
    <source>
        <dbReference type="ARBA" id="ARBA00023049"/>
    </source>
</evidence>
<evidence type="ECO:0000256" key="8">
    <source>
        <dbReference type="PROSITE-ProRule" id="PRU00276"/>
    </source>
</evidence>
<dbReference type="Pfam" id="PF17771">
    <property type="entry name" value="ADAMTS_CR_2"/>
    <property type="match status" value="1"/>
</dbReference>
<keyword evidence="2 8" id="KW-0479">Metal-binding</keyword>
<dbReference type="Pfam" id="PF01421">
    <property type="entry name" value="Reprolysin"/>
    <property type="match status" value="1"/>
</dbReference>
<dbReference type="GO" id="GO:0046872">
    <property type="term" value="F:metal ion binding"/>
    <property type="evidence" value="ECO:0007669"/>
    <property type="project" value="UniProtKB-KW"/>
</dbReference>
<evidence type="ECO:0000256" key="3">
    <source>
        <dbReference type="ARBA" id="ARBA00022801"/>
    </source>
</evidence>
<accession>A0A232F2Q4</accession>
<protein>
    <recommendedName>
        <fullName evidence="9">Peptidase M12B domain-containing protein</fullName>
    </recommendedName>
</protein>
<evidence type="ECO:0000256" key="7">
    <source>
        <dbReference type="ARBA" id="ARBA00023180"/>
    </source>
</evidence>
<keyword evidence="7" id="KW-0325">Glycoprotein</keyword>
<comment type="caution">
    <text evidence="10">The sequence shown here is derived from an EMBL/GenBank/DDBJ whole genome shotgun (WGS) entry which is preliminary data.</text>
</comment>
<dbReference type="InterPro" id="IPR024079">
    <property type="entry name" value="MetalloPept_cat_dom_sf"/>
</dbReference>
<dbReference type="PANTHER" id="PTHR11905">
    <property type="entry name" value="ADAM A DISINTEGRIN AND METALLOPROTEASE DOMAIN"/>
    <property type="match status" value="1"/>
</dbReference>
<feature type="binding site" evidence="8">
    <location>
        <position position="358"/>
    </location>
    <ligand>
        <name>Zn(2+)</name>
        <dbReference type="ChEBI" id="CHEBI:29105"/>
        <note>catalytic</note>
    </ligand>
</feature>
<feature type="domain" description="Peptidase M12B" evidence="9">
    <location>
        <begin position="193"/>
        <end position="399"/>
    </location>
</feature>
<reference evidence="10 11" key="1">
    <citation type="journal article" date="2017" name="Curr. Biol.">
        <title>The Evolution of Venom by Co-option of Single-Copy Genes.</title>
        <authorList>
            <person name="Martinson E.O."/>
            <person name="Mrinalini"/>
            <person name="Kelkar Y.D."/>
            <person name="Chang C.H."/>
            <person name="Werren J.H."/>
        </authorList>
    </citation>
    <scope>NUCLEOTIDE SEQUENCE [LARGE SCALE GENOMIC DNA]</scope>
    <source>
        <strain evidence="10 11">Alberta</strain>
        <tissue evidence="10">Whole body</tissue>
    </source>
</reference>
<dbReference type="Gene3D" id="3.40.390.10">
    <property type="entry name" value="Collagenase (Catalytic Domain)"/>
    <property type="match status" value="1"/>
</dbReference>
<dbReference type="SUPFAM" id="SSF55486">
    <property type="entry name" value="Metalloproteases ('zincins'), catalytic domain"/>
    <property type="match status" value="1"/>
</dbReference>
<comment type="caution">
    <text evidence="8">Lacks conserved residue(s) required for the propagation of feature annotation.</text>
</comment>
<evidence type="ECO:0000256" key="6">
    <source>
        <dbReference type="ARBA" id="ARBA00023157"/>
    </source>
</evidence>
<sequence>MMTDEEFYRVFRADRSQVPSHELVKLNPPITQFKRRLSSQDRFLSFTAFGRHYDLQLKLRDDVLLGKNTPIWHVKTDPLNSSKIEYKPLRNILDSINGIYQDPVNMVSLLETKFQKNGQVFYDGTIAADLAISPLPQRLIDMIANTSNDDNIKDHVIYRIVAENSTIDYTPPAVDNTRKYSKKQIRLQPLKTLYPEILVVVDATFYKHLGEEPLLAMNYLVPFWSGVDLRYKLLKSPRVKINIAGVILAQDETSLRYIYDNLDETGRIQAKQALIDAGEYFSTNAKFIRNKDVIVTMTKRDICSLKYANYCKSSALGKAFTGKACSKKKNTAIFEDNGGYAGIITATHEIGHLLGLPHDGEDEAADCSQKDGFIMASAKFRSVNSLCWSSCSRKILEQFARLPTLLENRSLPNLDSRIHLFYSLTASNCLENKPENLGELLAQTLPGKVLTLEEQCLARGGKPCVFNATVCWKLHCTKSMTNMKCVGKAPAAEGSSCGDGLHCINGECIADKSEGYHNNYLVKHI</sequence>
<dbReference type="Gene3D" id="3.40.1620.60">
    <property type="match status" value="1"/>
</dbReference>